<dbReference type="InterPro" id="IPR001138">
    <property type="entry name" value="Zn2Cys6_DnaBD"/>
</dbReference>
<dbReference type="Pfam" id="PF00172">
    <property type="entry name" value="Zn_clus"/>
    <property type="match status" value="1"/>
</dbReference>
<evidence type="ECO:0000256" key="5">
    <source>
        <dbReference type="ARBA" id="ARBA00023242"/>
    </source>
</evidence>
<dbReference type="SUPFAM" id="SSF57701">
    <property type="entry name" value="Zn2/Cys6 DNA-binding domain"/>
    <property type="match status" value="1"/>
</dbReference>
<feature type="compositionally biased region" description="Basic and acidic residues" evidence="6">
    <location>
        <begin position="75"/>
        <end position="88"/>
    </location>
</feature>
<evidence type="ECO:0000256" key="2">
    <source>
        <dbReference type="ARBA" id="ARBA00023015"/>
    </source>
</evidence>
<evidence type="ECO:0000313" key="9">
    <source>
        <dbReference type="Proteomes" id="UP000054466"/>
    </source>
</evidence>
<dbReference type="Proteomes" id="UP000054466">
    <property type="component" value="Unassembled WGS sequence"/>
</dbReference>
<dbReference type="SMART" id="SM00066">
    <property type="entry name" value="GAL4"/>
    <property type="match status" value="1"/>
</dbReference>
<name>A0A0D2D0F5_9EURO</name>
<dbReference type="InterPro" id="IPR036864">
    <property type="entry name" value="Zn2-C6_fun-type_DNA-bd_sf"/>
</dbReference>
<keyword evidence="4" id="KW-0804">Transcription</keyword>
<dbReference type="PROSITE" id="PS00463">
    <property type="entry name" value="ZN2_CY6_FUNGAL_1"/>
    <property type="match status" value="1"/>
</dbReference>
<dbReference type="CDD" id="cd00067">
    <property type="entry name" value="GAL4"/>
    <property type="match status" value="1"/>
</dbReference>
<dbReference type="Pfam" id="PF11951">
    <property type="entry name" value="Fungal_trans_2"/>
    <property type="match status" value="1"/>
</dbReference>
<feature type="region of interest" description="Disordered" evidence="6">
    <location>
        <begin position="66"/>
        <end position="98"/>
    </location>
</feature>
<dbReference type="PROSITE" id="PS50048">
    <property type="entry name" value="ZN2_CY6_FUNGAL_2"/>
    <property type="match status" value="1"/>
</dbReference>
<dbReference type="STRING" id="569365.A0A0D2D0F5"/>
<dbReference type="GO" id="GO:0000976">
    <property type="term" value="F:transcription cis-regulatory region binding"/>
    <property type="evidence" value="ECO:0007669"/>
    <property type="project" value="TreeGrafter"/>
</dbReference>
<dbReference type="PANTHER" id="PTHR37534:SF26">
    <property type="entry name" value="TRANSCRIPTION FACTOR, PUTATIVE-RELATED"/>
    <property type="match status" value="1"/>
</dbReference>
<keyword evidence="5" id="KW-0539">Nucleus</keyword>
<dbReference type="EMBL" id="KN847040">
    <property type="protein sequence ID" value="KIW35715.1"/>
    <property type="molecule type" value="Genomic_DNA"/>
</dbReference>
<accession>A0A0D2D0F5</accession>
<gene>
    <name evidence="8" type="ORF">PV07_02397</name>
</gene>
<protein>
    <recommendedName>
        <fullName evidence="7">Zn(2)-C6 fungal-type domain-containing protein</fullName>
    </recommendedName>
</protein>
<sequence>MPDVRSTRGCWTCRLRRKKCDETPGSCATCRNLQLECDGYGARPSWMDGGRVEDSYRKYVKIRIKSRSGPRRRTHPDSERSSCTESERSSSSSEVQLDDQRRVLSSPFQCPSWPDPILSPSFDLAASFADYLQPGRRDPQRPEVISGEGGVAGMASSGASALEVNALTVGATPERFSWINGHYARIPESYNDYSSRLTDDPPALLMHYLDHVFHLQYPLFSKTAVIHSRSWVLDMMYECASFYWLVLGLASYHKESTAATSNQYLGPSEPGQLAGWRVYHAFGLHEFRQTVASMGQDNSVDAGTGKVEKGLQILACVVQFLSFKLLGASVEETGVHRGAEVFLFDVVKDCAHLGQPSSETSQVQQVPISTSMKHQSLPIFVSSIIWYAALSSLSIREPPFAVRILDLVENTPLLQVRSSFGCETWLIVSPNQVSDLDAWQAQMAADNCLSRLELSTKAEVIWLQLERNMEMSTKASSSKAQKAPLGGELDLDAISSIVTAAYARTVLVYLHTVVSGPYPKLREVSENVEHIINLLPHLEYSSLFRLISWPIYIAAAMSDFDNRQWFVEQCESFPQADLQVVQARQRVEKCWELRDSGPLACDWVAAFRMETSPL</sequence>
<evidence type="ECO:0000256" key="3">
    <source>
        <dbReference type="ARBA" id="ARBA00023125"/>
    </source>
</evidence>
<proteinExistence type="predicted"/>
<organism evidence="8 9">
    <name type="scientific">Cladophialophora immunda</name>
    <dbReference type="NCBI Taxonomy" id="569365"/>
    <lineage>
        <taxon>Eukaryota</taxon>
        <taxon>Fungi</taxon>
        <taxon>Dikarya</taxon>
        <taxon>Ascomycota</taxon>
        <taxon>Pezizomycotina</taxon>
        <taxon>Eurotiomycetes</taxon>
        <taxon>Chaetothyriomycetidae</taxon>
        <taxon>Chaetothyriales</taxon>
        <taxon>Herpotrichiellaceae</taxon>
        <taxon>Cladophialophora</taxon>
    </lineage>
</organism>
<dbReference type="GO" id="GO:0005634">
    <property type="term" value="C:nucleus"/>
    <property type="evidence" value="ECO:0007669"/>
    <property type="project" value="UniProtKB-SubCell"/>
</dbReference>
<keyword evidence="2" id="KW-0805">Transcription regulation</keyword>
<keyword evidence="9" id="KW-1185">Reference proteome</keyword>
<dbReference type="VEuPathDB" id="FungiDB:PV07_02397"/>
<dbReference type="HOGENOM" id="CLU_019313_1_0_1"/>
<dbReference type="PANTHER" id="PTHR37534">
    <property type="entry name" value="TRANSCRIPTIONAL ACTIVATOR PROTEIN UGA3"/>
    <property type="match status" value="1"/>
</dbReference>
<evidence type="ECO:0000256" key="6">
    <source>
        <dbReference type="SAM" id="MobiDB-lite"/>
    </source>
</evidence>
<reference evidence="8 9" key="1">
    <citation type="submission" date="2015-01" db="EMBL/GenBank/DDBJ databases">
        <title>The Genome Sequence of Cladophialophora immunda CBS83496.</title>
        <authorList>
            <consortium name="The Broad Institute Genomics Platform"/>
            <person name="Cuomo C."/>
            <person name="de Hoog S."/>
            <person name="Gorbushina A."/>
            <person name="Stielow B."/>
            <person name="Teixiera M."/>
            <person name="Abouelleil A."/>
            <person name="Chapman S.B."/>
            <person name="Priest M."/>
            <person name="Young S.K."/>
            <person name="Wortman J."/>
            <person name="Nusbaum C."/>
            <person name="Birren B."/>
        </authorList>
    </citation>
    <scope>NUCLEOTIDE SEQUENCE [LARGE SCALE GENOMIC DNA]</scope>
    <source>
        <strain evidence="8 9">CBS 83496</strain>
    </source>
</reference>
<evidence type="ECO:0000256" key="4">
    <source>
        <dbReference type="ARBA" id="ARBA00023163"/>
    </source>
</evidence>
<dbReference type="GO" id="GO:0008270">
    <property type="term" value="F:zinc ion binding"/>
    <property type="evidence" value="ECO:0007669"/>
    <property type="project" value="InterPro"/>
</dbReference>
<dbReference type="GO" id="GO:0000981">
    <property type="term" value="F:DNA-binding transcription factor activity, RNA polymerase II-specific"/>
    <property type="evidence" value="ECO:0007669"/>
    <property type="project" value="InterPro"/>
</dbReference>
<evidence type="ECO:0000259" key="7">
    <source>
        <dbReference type="PROSITE" id="PS50048"/>
    </source>
</evidence>
<dbReference type="GeneID" id="27341591"/>
<keyword evidence="3" id="KW-0238">DNA-binding</keyword>
<dbReference type="Gene3D" id="4.10.240.10">
    <property type="entry name" value="Zn(2)-C6 fungal-type DNA-binding domain"/>
    <property type="match status" value="1"/>
</dbReference>
<dbReference type="AlphaFoldDB" id="A0A0D2D0F5"/>
<dbReference type="GO" id="GO:0045944">
    <property type="term" value="P:positive regulation of transcription by RNA polymerase II"/>
    <property type="evidence" value="ECO:0007669"/>
    <property type="project" value="TreeGrafter"/>
</dbReference>
<evidence type="ECO:0000256" key="1">
    <source>
        <dbReference type="ARBA" id="ARBA00004123"/>
    </source>
</evidence>
<feature type="domain" description="Zn(2)-C6 fungal-type" evidence="7">
    <location>
        <begin position="9"/>
        <end position="37"/>
    </location>
</feature>
<evidence type="ECO:0000313" key="8">
    <source>
        <dbReference type="EMBL" id="KIW35715.1"/>
    </source>
</evidence>
<comment type="subcellular location">
    <subcellularLocation>
        <location evidence="1">Nucleus</location>
    </subcellularLocation>
</comment>
<dbReference type="OrthoDB" id="5213892at2759"/>
<dbReference type="RefSeq" id="XP_016255931.1">
    <property type="nucleotide sequence ID" value="XM_016389003.1"/>
</dbReference>
<dbReference type="InterPro" id="IPR021858">
    <property type="entry name" value="Fun_TF"/>
</dbReference>